<evidence type="ECO:0000256" key="1">
    <source>
        <dbReference type="SAM" id="MobiDB-lite"/>
    </source>
</evidence>
<evidence type="ECO:0000313" key="3">
    <source>
        <dbReference type="EMBL" id="CAK9148113.1"/>
    </source>
</evidence>
<organism evidence="3 4">
    <name type="scientific">Ilex paraguariensis</name>
    <name type="common">yerba mate</name>
    <dbReference type="NCBI Taxonomy" id="185542"/>
    <lineage>
        <taxon>Eukaryota</taxon>
        <taxon>Viridiplantae</taxon>
        <taxon>Streptophyta</taxon>
        <taxon>Embryophyta</taxon>
        <taxon>Tracheophyta</taxon>
        <taxon>Spermatophyta</taxon>
        <taxon>Magnoliopsida</taxon>
        <taxon>eudicotyledons</taxon>
        <taxon>Gunneridae</taxon>
        <taxon>Pentapetalae</taxon>
        <taxon>asterids</taxon>
        <taxon>campanulids</taxon>
        <taxon>Aquifoliales</taxon>
        <taxon>Aquifoliaceae</taxon>
        <taxon>Ilex</taxon>
    </lineage>
</organism>
<feature type="compositionally biased region" description="Basic and acidic residues" evidence="1">
    <location>
        <begin position="105"/>
        <end position="116"/>
    </location>
</feature>
<protein>
    <recommendedName>
        <fullName evidence="2">Rho termination factor-like N-terminal domain-containing protein</fullName>
    </recommendedName>
</protein>
<feature type="compositionally biased region" description="Basic and acidic residues" evidence="1">
    <location>
        <begin position="129"/>
        <end position="147"/>
    </location>
</feature>
<accession>A0ABC8RSZ4</accession>
<reference evidence="3 4" key="1">
    <citation type="submission" date="2024-02" db="EMBL/GenBank/DDBJ databases">
        <authorList>
            <person name="Vignale AGUSTIN F."/>
            <person name="Sosa J E."/>
            <person name="Modenutti C."/>
        </authorList>
    </citation>
    <scope>NUCLEOTIDE SEQUENCE [LARGE SCALE GENOMIC DNA]</scope>
</reference>
<dbReference type="AlphaFoldDB" id="A0ABC8RSZ4"/>
<proteinExistence type="predicted"/>
<dbReference type="Pfam" id="PF07498">
    <property type="entry name" value="Rho_N"/>
    <property type="match status" value="1"/>
</dbReference>
<dbReference type="EMBL" id="CAUOFW020001725">
    <property type="protein sequence ID" value="CAK9148113.1"/>
    <property type="molecule type" value="Genomic_DNA"/>
</dbReference>
<feature type="domain" description="Rho termination factor-like N-terminal" evidence="2">
    <location>
        <begin position="192"/>
        <end position="221"/>
    </location>
</feature>
<sequence length="225" mass="24686">MLLAKSYKIADGPSLFASHKDLAQLTGRPPRKNSTTGGTPNDNGNEIPQSFDDKLSSSSSQEEIIALFRRIKSSISKGDSRSSKKRSSKSSEDKHSAESVLDVLRQSREQVKERASTKGRVMASPRRKGPSESQEKLDHPSVPDHKLTRPPSNFVKRSPIPSPSSLRGKEELKSTASLSPAGDKEPGLQKVEEMKLPALKELAKSRGIKGYSKLKKSELVELLRT</sequence>
<feature type="compositionally biased region" description="Polar residues" evidence="1">
    <location>
        <begin position="32"/>
        <end position="48"/>
    </location>
</feature>
<evidence type="ECO:0000313" key="4">
    <source>
        <dbReference type="Proteomes" id="UP001642360"/>
    </source>
</evidence>
<keyword evidence="4" id="KW-1185">Reference proteome</keyword>
<dbReference type="Proteomes" id="UP001642360">
    <property type="component" value="Unassembled WGS sequence"/>
</dbReference>
<dbReference type="Gene3D" id="1.10.720.10">
    <property type="match status" value="1"/>
</dbReference>
<name>A0ABC8RSZ4_9AQUA</name>
<evidence type="ECO:0000259" key="2">
    <source>
        <dbReference type="Pfam" id="PF07498"/>
    </source>
</evidence>
<dbReference type="PANTHER" id="PTHR34449:SF2">
    <property type="entry name" value="RHO TERMINATION FACTOR"/>
    <property type="match status" value="1"/>
</dbReference>
<feature type="region of interest" description="Disordered" evidence="1">
    <location>
        <begin position="20"/>
        <end position="190"/>
    </location>
</feature>
<dbReference type="InterPro" id="IPR011112">
    <property type="entry name" value="Rho-like_N"/>
</dbReference>
<dbReference type="PANTHER" id="PTHR34449">
    <property type="entry name" value="RHO TERMINATION FACTOR"/>
    <property type="match status" value="1"/>
</dbReference>
<gene>
    <name evidence="3" type="ORF">ILEXP_LOCUS16041</name>
</gene>
<comment type="caution">
    <text evidence="3">The sequence shown here is derived from an EMBL/GenBank/DDBJ whole genome shotgun (WGS) entry which is preliminary data.</text>
</comment>